<dbReference type="RefSeq" id="WP_218932093.1">
    <property type="nucleotide sequence ID" value="NZ_CP036263.1"/>
</dbReference>
<comment type="subcellular location">
    <subcellularLocation>
        <location evidence="1">Membrane</location>
        <topology evidence="1">Multi-pass membrane protein</topology>
    </subcellularLocation>
</comment>
<evidence type="ECO:0000256" key="3">
    <source>
        <dbReference type="ARBA" id="ARBA00022989"/>
    </source>
</evidence>
<protein>
    <submittedName>
        <fullName evidence="6">Sodium Bile acid symporter family protein</fullName>
    </submittedName>
</protein>
<keyword evidence="3 5" id="KW-1133">Transmembrane helix</keyword>
<evidence type="ECO:0000313" key="7">
    <source>
        <dbReference type="Proteomes" id="UP000319852"/>
    </source>
</evidence>
<organism evidence="6 7">
    <name type="scientific">Adhaeretor mobilis</name>
    <dbReference type="NCBI Taxonomy" id="1930276"/>
    <lineage>
        <taxon>Bacteria</taxon>
        <taxon>Pseudomonadati</taxon>
        <taxon>Planctomycetota</taxon>
        <taxon>Planctomycetia</taxon>
        <taxon>Pirellulales</taxon>
        <taxon>Lacipirellulaceae</taxon>
        <taxon>Adhaeretor</taxon>
    </lineage>
</organism>
<feature type="transmembrane region" description="Helical" evidence="5">
    <location>
        <begin position="326"/>
        <end position="348"/>
    </location>
</feature>
<dbReference type="Gene3D" id="1.20.1530.20">
    <property type="match status" value="1"/>
</dbReference>
<dbReference type="AlphaFoldDB" id="A0A517N0J7"/>
<dbReference type="Pfam" id="PF01758">
    <property type="entry name" value="SBF"/>
    <property type="match status" value="1"/>
</dbReference>
<feature type="transmembrane region" description="Helical" evidence="5">
    <location>
        <begin position="145"/>
        <end position="167"/>
    </location>
</feature>
<proteinExistence type="predicted"/>
<evidence type="ECO:0000256" key="2">
    <source>
        <dbReference type="ARBA" id="ARBA00022692"/>
    </source>
</evidence>
<evidence type="ECO:0000256" key="5">
    <source>
        <dbReference type="SAM" id="Phobius"/>
    </source>
</evidence>
<dbReference type="GO" id="GO:0016020">
    <property type="term" value="C:membrane"/>
    <property type="evidence" value="ECO:0007669"/>
    <property type="project" value="UniProtKB-SubCell"/>
</dbReference>
<dbReference type="PANTHER" id="PTHR10361">
    <property type="entry name" value="SODIUM-BILE ACID COTRANSPORTER"/>
    <property type="match status" value="1"/>
</dbReference>
<feature type="transmembrane region" description="Helical" evidence="5">
    <location>
        <begin position="87"/>
        <end position="107"/>
    </location>
</feature>
<evidence type="ECO:0000256" key="1">
    <source>
        <dbReference type="ARBA" id="ARBA00004141"/>
    </source>
</evidence>
<evidence type="ECO:0000313" key="6">
    <source>
        <dbReference type="EMBL" id="QDT00656.1"/>
    </source>
</evidence>
<keyword evidence="2 5" id="KW-0812">Transmembrane</keyword>
<evidence type="ECO:0000256" key="4">
    <source>
        <dbReference type="ARBA" id="ARBA00023136"/>
    </source>
</evidence>
<feature type="transmembrane region" description="Helical" evidence="5">
    <location>
        <begin position="179"/>
        <end position="199"/>
    </location>
</feature>
<dbReference type="InterPro" id="IPR004710">
    <property type="entry name" value="Bilac:Na_transpt"/>
</dbReference>
<dbReference type="PANTHER" id="PTHR10361:SF28">
    <property type="entry name" value="P3 PROTEIN-RELATED"/>
    <property type="match status" value="1"/>
</dbReference>
<dbReference type="InterPro" id="IPR002657">
    <property type="entry name" value="BilAc:Na_symport/Acr3"/>
</dbReference>
<feature type="transmembrane region" description="Helical" evidence="5">
    <location>
        <begin position="259"/>
        <end position="280"/>
    </location>
</feature>
<accession>A0A517N0J7</accession>
<feature type="transmembrane region" description="Helical" evidence="5">
    <location>
        <begin position="292"/>
        <end position="314"/>
    </location>
</feature>
<dbReference type="InterPro" id="IPR038770">
    <property type="entry name" value="Na+/solute_symporter_sf"/>
</dbReference>
<feature type="transmembrane region" description="Helical" evidence="5">
    <location>
        <begin position="119"/>
        <end position="139"/>
    </location>
</feature>
<name>A0A517N0J7_9BACT</name>
<gene>
    <name evidence="6" type="ORF">HG15A2_39950</name>
</gene>
<feature type="transmembrane region" description="Helical" evidence="5">
    <location>
        <begin position="230"/>
        <end position="247"/>
    </location>
</feature>
<dbReference type="KEGG" id="amob:HG15A2_39950"/>
<dbReference type="EMBL" id="CP036263">
    <property type="protein sequence ID" value="QDT00656.1"/>
    <property type="molecule type" value="Genomic_DNA"/>
</dbReference>
<feature type="transmembrane region" description="Helical" evidence="5">
    <location>
        <begin position="49"/>
        <end position="67"/>
    </location>
</feature>
<sequence>MSSLETSIHPNYLAQKLKLSSMAASESSSDALQKPQEPMPTQTWLGGILHRYFLGFLVGVYALAAFLPGPGRAIRNITFAQPTGGEVHAPMLLLAMLLFCAAAVIRWSEIRDLLERPSVLLLGLLAAWFGPALFVAIIGPVLPKVFSVESTAGIVVGLALVAAMPVANSSAGWSQNAGGNIALSLGLIVLSIVLSPLAAPQMLKLMGFALSEADTEKIEQLVARFSGLEFILWVVLPSLAGALFAWAAGENRIARLKPWIRLITLFDLLVLNYANAALAMPKLVQEETLATAALPAVLAILLGAVGIVIALGLARLCGLPRASRTTMLFALSMKHTGLALVLAGEVLAEDHPRVILAIVLATLLQHLVAAAIDWRLQRSGGSAHVET</sequence>
<dbReference type="Proteomes" id="UP000319852">
    <property type="component" value="Chromosome"/>
</dbReference>
<feature type="transmembrane region" description="Helical" evidence="5">
    <location>
        <begin position="354"/>
        <end position="372"/>
    </location>
</feature>
<keyword evidence="4 5" id="KW-0472">Membrane</keyword>
<reference evidence="6 7" key="1">
    <citation type="submission" date="2019-02" db="EMBL/GenBank/DDBJ databases">
        <title>Deep-cultivation of Planctomycetes and their phenomic and genomic characterization uncovers novel biology.</title>
        <authorList>
            <person name="Wiegand S."/>
            <person name="Jogler M."/>
            <person name="Boedeker C."/>
            <person name="Pinto D."/>
            <person name="Vollmers J."/>
            <person name="Rivas-Marin E."/>
            <person name="Kohn T."/>
            <person name="Peeters S.H."/>
            <person name="Heuer A."/>
            <person name="Rast P."/>
            <person name="Oberbeckmann S."/>
            <person name="Bunk B."/>
            <person name="Jeske O."/>
            <person name="Meyerdierks A."/>
            <person name="Storesund J.E."/>
            <person name="Kallscheuer N."/>
            <person name="Luecker S."/>
            <person name="Lage O.M."/>
            <person name="Pohl T."/>
            <person name="Merkel B.J."/>
            <person name="Hornburger P."/>
            <person name="Mueller R.-W."/>
            <person name="Bruemmer F."/>
            <person name="Labrenz M."/>
            <person name="Spormann A.M."/>
            <person name="Op den Camp H."/>
            <person name="Overmann J."/>
            <person name="Amann R."/>
            <person name="Jetten M.S.M."/>
            <person name="Mascher T."/>
            <person name="Medema M.H."/>
            <person name="Devos D.P."/>
            <person name="Kaster A.-K."/>
            <person name="Ovreas L."/>
            <person name="Rohde M."/>
            <person name="Galperin M.Y."/>
            <person name="Jogler C."/>
        </authorList>
    </citation>
    <scope>NUCLEOTIDE SEQUENCE [LARGE SCALE GENOMIC DNA]</scope>
    <source>
        <strain evidence="6 7">HG15A2</strain>
    </source>
</reference>
<keyword evidence="7" id="KW-1185">Reference proteome</keyword>